<comment type="similarity">
    <text evidence="9">Belongs to the L2HGDH family.</text>
</comment>
<evidence type="ECO:0000256" key="9">
    <source>
        <dbReference type="ARBA" id="ARBA00037941"/>
    </source>
</evidence>
<feature type="domain" description="Leucine-rich repeat-containing N-terminal plant-type" evidence="14">
    <location>
        <begin position="33"/>
        <end position="73"/>
    </location>
</feature>
<evidence type="ECO:0000313" key="17">
    <source>
        <dbReference type="Proteomes" id="UP000092600"/>
    </source>
</evidence>
<keyword evidence="7" id="KW-0560">Oxidoreductase</keyword>
<dbReference type="FunFam" id="3.80.10.10:FF:000024">
    <property type="entry name" value="Somatic embryogenesis receptor kinase 1"/>
    <property type="match status" value="1"/>
</dbReference>
<feature type="domain" description="FAD dependent oxidoreductase" evidence="13">
    <location>
        <begin position="232"/>
        <end position="614"/>
    </location>
</feature>
<comment type="cofactor">
    <cofactor evidence="1">
        <name>FAD</name>
        <dbReference type="ChEBI" id="CHEBI:57692"/>
    </cofactor>
</comment>
<dbReference type="InterPro" id="IPR036188">
    <property type="entry name" value="FAD/NAD-bd_sf"/>
</dbReference>
<evidence type="ECO:0000256" key="8">
    <source>
        <dbReference type="ARBA" id="ARBA00036066"/>
    </source>
</evidence>
<dbReference type="SUPFAM" id="SSF51905">
    <property type="entry name" value="FAD/NAD(P)-binding domain"/>
    <property type="match status" value="1"/>
</dbReference>
<keyword evidence="16" id="KW-0808">Transferase</keyword>
<dbReference type="PRINTS" id="PR00411">
    <property type="entry name" value="PNDRDTASEI"/>
</dbReference>
<dbReference type="Pfam" id="PF08263">
    <property type="entry name" value="LRRNT_2"/>
    <property type="match status" value="1"/>
</dbReference>
<dbReference type="AlphaFoldDB" id="A0A199VDJ7"/>
<evidence type="ECO:0000256" key="2">
    <source>
        <dbReference type="ARBA" id="ARBA00022614"/>
    </source>
</evidence>
<dbReference type="InterPro" id="IPR006076">
    <property type="entry name" value="FAD-dep_OxRdtase"/>
</dbReference>
<dbReference type="SUPFAM" id="SSF52058">
    <property type="entry name" value="L domain-like"/>
    <property type="match status" value="1"/>
</dbReference>
<protein>
    <recommendedName>
        <fullName evidence="11">L-2-hydroxyglutarate dehydrogenase, mitochondrial</fullName>
        <ecNumber evidence="10">1.1.99.2</ecNumber>
    </recommendedName>
</protein>
<evidence type="ECO:0000256" key="7">
    <source>
        <dbReference type="ARBA" id="ARBA00023002"/>
    </source>
</evidence>
<dbReference type="PANTHER" id="PTHR43104">
    <property type="entry name" value="L-2-HYDROXYGLUTARATE DEHYDROGENASE, MITOCHONDRIAL"/>
    <property type="match status" value="1"/>
</dbReference>
<evidence type="ECO:0000256" key="1">
    <source>
        <dbReference type="ARBA" id="ARBA00001974"/>
    </source>
</evidence>
<dbReference type="EC" id="1.1.99.2" evidence="10"/>
<evidence type="ECO:0000256" key="10">
    <source>
        <dbReference type="ARBA" id="ARBA00038878"/>
    </source>
</evidence>
<dbReference type="EMBL" id="LSRQ01002266">
    <property type="protein sequence ID" value="OAY74850.1"/>
    <property type="molecule type" value="Genomic_DNA"/>
</dbReference>
<sequence length="620" mass="66341">MALSAAAPAGTLTLALSVPLLLLLVLWAPGASSNSEGDALSALRRSLSDPDGVLQSWDATLVNPCTWFHVTCDRENRVTRLDLGNLKLSGHLVPELGKLEHLQYLELYKNNIQGAIPSELGNLKNLISLDLYKNNISGKIPPTLGKLKSLVFLRINDNKLTGPIPRELATISGLKVVDVSNNNLCGTIPTSGPFEHIPLSNALVAAAAVAGRRWAGSGEAMGGGGAPREAADAVVVGAGVVGLAVARALAMAGRDVLVVEATSAFGTGTSSRNSEVIHAGIYHPPNSLKARLCVRGKELLYRYCSERGIPHKQIGKLIVASSVAEVPKLEILLERGKENGVRDLRMMEGSEALQMEPEVRCVKAILSPSSGIIDSHELMLSLVGEAESFGTTLSYNTTVIGGHVEDGGLHLDVCESSSLENHIGDSPLIPQLILTPKLVVNSAGLSALPLAKRFHGLRQEVVPAAYYARGCYFTLSQTKSPPFRRLIYPIPEVGGIGVHVTLDLNGLVKFGPDVEWIDGVDDISSFLNRYDYYVNSDRASKFYQVIRKYFPNLKDGSLEPGYSGIRPKLSGPQQPPSDFLIQGEDIHGVPGLINLFGIESPGLTSCLGIAEYIVSKYLKS</sequence>
<accession>A0A199VDJ7</accession>
<name>A0A199VDJ7_ANACO</name>
<dbReference type="GO" id="GO:0047545">
    <property type="term" value="F:(S)-2-hydroxyglutarate dehydrogenase activity"/>
    <property type="evidence" value="ECO:0007669"/>
    <property type="project" value="UniProtKB-EC"/>
</dbReference>
<evidence type="ECO:0000256" key="11">
    <source>
        <dbReference type="ARBA" id="ARBA00041137"/>
    </source>
</evidence>
<keyword evidence="16" id="KW-0418">Kinase</keyword>
<dbReference type="STRING" id="4615.A0A199VDJ7"/>
<keyword evidence="6" id="KW-0274">FAD</keyword>
<dbReference type="InterPro" id="IPR032675">
    <property type="entry name" value="LRR_dom_sf"/>
</dbReference>
<dbReference type="InterPro" id="IPR013210">
    <property type="entry name" value="LRR_N_plant-typ"/>
</dbReference>
<dbReference type="Pfam" id="PF01266">
    <property type="entry name" value="DAO"/>
    <property type="match status" value="1"/>
</dbReference>
<dbReference type="PANTHER" id="PTHR43104:SF4">
    <property type="entry name" value="L-2-HYDROXYGLUTARATE DEHYDROGENASE, MITOCHONDRIAL"/>
    <property type="match status" value="1"/>
</dbReference>
<evidence type="ECO:0000256" key="3">
    <source>
        <dbReference type="ARBA" id="ARBA00022630"/>
    </source>
</evidence>
<keyword evidence="5" id="KW-0677">Repeat</keyword>
<comment type="caution">
    <text evidence="16">The sequence shown here is derived from an EMBL/GenBank/DDBJ whole genome shotgun (WGS) entry which is preliminary data.</text>
</comment>
<organism evidence="16 17">
    <name type="scientific">Ananas comosus</name>
    <name type="common">Pineapple</name>
    <name type="synonym">Ananas ananas</name>
    <dbReference type="NCBI Taxonomy" id="4615"/>
    <lineage>
        <taxon>Eukaryota</taxon>
        <taxon>Viridiplantae</taxon>
        <taxon>Streptophyta</taxon>
        <taxon>Embryophyta</taxon>
        <taxon>Tracheophyta</taxon>
        <taxon>Spermatophyta</taxon>
        <taxon>Magnoliopsida</taxon>
        <taxon>Liliopsida</taxon>
        <taxon>Poales</taxon>
        <taxon>Bromeliaceae</taxon>
        <taxon>Bromelioideae</taxon>
        <taxon>Ananas</taxon>
    </lineage>
</organism>
<feature type="chain" id="PRO_5008508312" description="L-2-hydroxyglutarate dehydrogenase, mitochondrial" evidence="12">
    <location>
        <begin position="34"/>
        <end position="620"/>
    </location>
</feature>
<evidence type="ECO:0000256" key="12">
    <source>
        <dbReference type="SAM" id="SignalP"/>
    </source>
</evidence>
<dbReference type="GO" id="GO:0016301">
    <property type="term" value="F:kinase activity"/>
    <property type="evidence" value="ECO:0007669"/>
    <property type="project" value="UniProtKB-KW"/>
</dbReference>
<dbReference type="Gene3D" id="3.50.50.60">
    <property type="entry name" value="FAD/NAD(P)-binding domain"/>
    <property type="match status" value="1"/>
</dbReference>
<gene>
    <name evidence="16" type="ORF">ACMD2_07014</name>
</gene>
<keyword evidence="3" id="KW-0285">Flavoprotein</keyword>
<keyword evidence="16" id="KW-0675">Receptor</keyword>
<keyword evidence="4 12" id="KW-0732">Signal</keyword>
<evidence type="ECO:0000259" key="15">
    <source>
        <dbReference type="Pfam" id="PF23598"/>
    </source>
</evidence>
<evidence type="ECO:0000256" key="4">
    <source>
        <dbReference type="ARBA" id="ARBA00022729"/>
    </source>
</evidence>
<evidence type="ECO:0000256" key="6">
    <source>
        <dbReference type="ARBA" id="ARBA00022827"/>
    </source>
</evidence>
<proteinExistence type="inferred from homology"/>
<dbReference type="Gene3D" id="3.30.9.10">
    <property type="entry name" value="D-Amino Acid Oxidase, subunit A, domain 2"/>
    <property type="match status" value="1"/>
</dbReference>
<evidence type="ECO:0000313" key="16">
    <source>
        <dbReference type="EMBL" id="OAY74850.1"/>
    </source>
</evidence>
<feature type="signal peptide" evidence="12">
    <location>
        <begin position="1"/>
        <end position="33"/>
    </location>
</feature>
<evidence type="ECO:0000256" key="5">
    <source>
        <dbReference type="ARBA" id="ARBA00022737"/>
    </source>
</evidence>
<evidence type="ECO:0000259" key="13">
    <source>
        <dbReference type="Pfam" id="PF01266"/>
    </source>
</evidence>
<feature type="domain" description="Disease resistance R13L4/SHOC-2-like LRR" evidence="15">
    <location>
        <begin position="81"/>
        <end position="179"/>
    </location>
</feature>
<dbReference type="Gene3D" id="3.80.10.10">
    <property type="entry name" value="Ribonuclease Inhibitor"/>
    <property type="match status" value="1"/>
</dbReference>
<dbReference type="Pfam" id="PF23598">
    <property type="entry name" value="LRR_14"/>
    <property type="match status" value="1"/>
</dbReference>
<dbReference type="Proteomes" id="UP000092600">
    <property type="component" value="Unassembled WGS sequence"/>
</dbReference>
<dbReference type="InterPro" id="IPR055414">
    <property type="entry name" value="LRR_R13L4/SHOC2-like"/>
</dbReference>
<keyword evidence="2" id="KW-0433">Leucine-rich repeat</keyword>
<reference evidence="16 17" key="1">
    <citation type="journal article" date="2016" name="DNA Res.">
        <title>The draft genome of MD-2 pineapple using hybrid error correction of long reads.</title>
        <authorList>
            <person name="Redwan R.M."/>
            <person name="Saidin A."/>
            <person name="Kumar S.V."/>
        </authorList>
    </citation>
    <scope>NUCLEOTIDE SEQUENCE [LARGE SCALE GENOMIC DNA]</scope>
    <source>
        <strain evidence="17">cv. MD2</strain>
        <tissue evidence="16">Leaf</tissue>
    </source>
</reference>
<evidence type="ECO:0000259" key="14">
    <source>
        <dbReference type="Pfam" id="PF08263"/>
    </source>
</evidence>
<comment type="catalytic activity">
    <reaction evidence="8">
        <text>(S)-2-hydroxyglutarate + A = 2-oxoglutarate + AH2</text>
        <dbReference type="Rhea" id="RHEA:21252"/>
        <dbReference type="ChEBI" id="CHEBI:13193"/>
        <dbReference type="ChEBI" id="CHEBI:16782"/>
        <dbReference type="ChEBI" id="CHEBI:16810"/>
        <dbReference type="ChEBI" id="CHEBI:17499"/>
        <dbReference type="EC" id="1.1.99.2"/>
    </reaction>
</comment>